<protein>
    <recommendedName>
        <fullName evidence="4">VCBS repeat protein</fullName>
    </recommendedName>
</protein>
<sequence length="517" mass="54506">MLSLVRRLVLGSLFILATLAAAPAAQAQDTGTYRSAPLDWGVAAGTAWVDVNADKKADFCRLGADTGLRCTLATGRGFDATVQAGPRDPGYLETRLWGDVDGNGAADYCRRVGLLTNQRFECTFSQGSSFSFVNALDRLEWGDVEGTELADATGDGRADYCRVALLRVICSAWTATGFGAGFTALVDPGAEAGRAWVDYNADGKADFCRVAGPALLCTVSTGTGFGATYGSLTDDPGYDTGRTWTDVNGDHRADFCRRVGLRPDTRVRCTLATATGFGAELTSGTADWGTDEGAAWVDFDGDGDRDFCRPTGTTAANARLACTLSTPTGFSTTIASDPLDVGDSTGRDWVDHNGDGKADYCRRVGSGADRRVACTTSLGTGFGPVPEPAPPVVTPPAVAPAPAPEPAAPTTAPQKLRLVVKVSYGAKVRGRWTRLTRLQVKEIPAGATVKVTCKRGCSRSSFTFAKKKWGSVSLERLTAKRLRAGTTIRIVVSRPGSLSAIHKLTIRAGKRPAVKHT</sequence>
<dbReference type="SUPFAM" id="SSF69318">
    <property type="entry name" value="Integrin alpha N-terminal domain"/>
    <property type="match status" value="2"/>
</dbReference>
<proteinExistence type="predicted"/>
<gene>
    <name evidence="2" type="ORF">C8N24_2616</name>
</gene>
<evidence type="ECO:0000313" key="2">
    <source>
        <dbReference type="EMBL" id="RKQ92761.1"/>
    </source>
</evidence>
<keyword evidence="3" id="KW-1185">Reference proteome</keyword>
<name>A0A660LIL5_9ACTN</name>
<dbReference type="AlphaFoldDB" id="A0A660LIL5"/>
<feature type="chain" id="PRO_5024880133" description="VCBS repeat protein" evidence="1">
    <location>
        <begin position="28"/>
        <end position="517"/>
    </location>
</feature>
<feature type="signal peptide" evidence="1">
    <location>
        <begin position="1"/>
        <end position="27"/>
    </location>
</feature>
<accession>A0A660LIL5</accession>
<keyword evidence="1" id="KW-0732">Signal</keyword>
<dbReference type="InterPro" id="IPR028994">
    <property type="entry name" value="Integrin_alpha_N"/>
</dbReference>
<evidence type="ECO:0008006" key="4">
    <source>
        <dbReference type="Google" id="ProtNLM"/>
    </source>
</evidence>
<organism evidence="2 3">
    <name type="scientific">Solirubrobacter pauli</name>
    <dbReference type="NCBI Taxonomy" id="166793"/>
    <lineage>
        <taxon>Bacteria</taxon>
        <taxon>Bacillati</taxon>
        <taxon>Actinomycetota</taxon>
        <taxon>Thermoleophilia</taxon>
        <taxon>Solirubrobacterales</taxon>
        <taxon>Solirubrobacteraceae</taxon>
        <taxon>Solirubrobacter</taxon>
    </lineage>
</organism>
<evidence type="ECO:0000313" key="3">
    <source>
        <dbReference type="Proteomes" id="UP000278962"/>
    </source>
</evidence>
<reference evidence="2 3" key="1">
    <citation type="submission" date="2018-10" db="EMBL/GenBank/DDBJ databases">
        <title>Genomic Encyclopedia of Archaeal and Bacterial Type Strains, Phase II (KMG-II): from individual species to whole genera.</title>
        <authorList>
            <person name="Goeker M."/>
        </authorList>
    </citation>
    <scope>NUCLEOTIDE SEQUENCE [LARGE SCALE GENOMIC DNA]</scope>
    <source>
        <strain evidence="2 3">DSM 14954</strain>
    </source>
</reference>
<dbReference type="Proteomes" id="UP000278962">
    <property type="component" value="Unassembled WGS sequence"/>
</dbReference>
<dbReference type="EMBL" id="RBIL01000001">
    <property type="protein sequence ID" value="RKQ92761.1"/>
    <property type="molecule type" value="Genomic_DNA"/>
</dbReference>
<comment type="caution">
    <text evidence="2">The sequence shown here is derived from an EMBL/GenBank/DDBJ whole genome shotgun (WGS) entry which is preliminary data.</text>
</comment>
<evidence type="ECO:0000256" key="1">
    <source>
        <dbReference type="SAM" id="SignalP"/>
    </source>
</evidence>